<dbReference type="OrthoDB" id="20295at2759"/>
<evidence type="ECO:0000256" key="6">
    <source>
        <dbReference type="SAM" id="MobiDB-lite"/>
    </source>
</evidence>
<protein>
    <recommendedName>
        <fullName evidence="7">Ubiquitin conjugation factor E4 core domain-containing protein</fullName>
    </recommendedName>
</protein>
<dbReference type="GO" id="GO:0034450">
    <property type="term" value="F:ubiquitin-ubiquitin ligase activity"/>
    <property type="evidence" value="ECO:0007669"/>
    <property type="project" value="InterPro"/>
</dbReference>
<dbReference type="AlphaFoldDB" id="A0A8S9YXI4"/>
<dbReference type="GO" id="GO:0000209">
    <property type="term" value="P:protein polyubiquitination"/>
    <property type="evidence" value="ECO:0007669"/>
    <property type="project" value="TreeGrafter"/>
</dbReference>
<feature type="domain" description="Ubiquitin conjugation factor E4 core" evidence="7">
    <location>
        <begin position="424"/>
        <end position="569"/>
    </location>
</feature>
<feature type="region of interest" description="Disordered" evidence="6">
    <location>
        <begin position="20"/>
        <end position="39"/>
    </location>
</feature>
<proteinExistence type="predicted"/>
<dbReference type="Pfam" id="PF10408">
    <property type="entry name" value="Ufd2P_core"/>
    <property type="match status" value="1"/>
</dbReference>
<evidence type="ECO:0000313" key="8">
    <source>
        <dbReference type="EMBL" id="KAF7257773.1"/>
    </source>
</evidence>
<evidence type="ECO:0000259" key="7">
    <source>
        <dbReference type="Pfam" id="PF10408"/>
    </source>
</evidence>
<comment type="subcellular location">
    <subcellularLocation>
        <location evidence="1">Nucleus</location>
    </subcellularLocation>
</comment>
<evidence type="ECO:0000313" key="9">
    <source>
        <dbReference type="Proteomes" id="UP000822476"/>
    </source>
</evidence>
<dbReference type="PANTHER" id="PTHR13931:SF2">
    <property type="entry name" value="UBIQUITIN CONJUGATION FACTOR E4 B"/>
    <property type="match status" value="1"/>
</dbReference>
<organism evidence="8 9">
    <name type="scientific">Paragonimus skrjabini miyazakii</name>
    <dbReference type="NCBI Taxonomy" id="59628"/>
    <lineage>
        <taxon>Eukaryota</taxon>
        <taxon>Metazoa</taxon>
        <taxon>Spiralia</taxon>
        <taxon>Lophotrochozoa</taxon>
        <taxon>Platyhelminthes</taxon>
        <taxon>Trematoda</taxon>
        <taxon>Digenea</taxon>
        <taxon>Plagiorchiida</taxon>
        <taxon>Troglotremata</taxon>
        <taxon>Troglotrematidae</taxon>
        <taxon>Paragonimus</taxon>
    </lineage>
</organism>
<dbReference type="EMBL" id="JTDE01002159">
    <property type="protein sequence ID" value="KAF7257773.1"/>
    <property type="molecule type" value="Genomic_DNA"/>
</dbReference>
<evidence type="ECO:0000256" key="2">
    <source>
        <dbReference type="ARBA" id="ARBA00004906"/>
    </source>
</evidence>
<comment type="caution">
    <text evidence="8">The sequence shown here is derived from an EMBL/GenBank/DDBJ whole genome shotgun (WGS) entry which is preliminary data.</text>
</comment>
<dbReference type="GO" id="GO:0005634">
    <property type="term" value="C:nucleus"/>
    <property type="evidence" value="ECO:0007669"/>
    <property type="project" value="UniProtKB-SubCell"/>
</dbReference>
<dbReference type="PANTHER" id="PTHR13931">
    <property type="entry name" value="UBIQUITINATION FACTOR E4"/>
    <property type="match status" value="1"/>
</dbReference>
<keyword evidence="5" id="KW-0539">Nucleus</keyword>
<evidence type="ECO:0000256" key="5">
    <source>
        <dbReference type="ARBA" id="ARBA00023242"/>
    </source>
</evidence>
<gene>
    <name evidence="8" type="ORF">EG68_04646</name>
</gene>
<keyword evidence="9" id="KW-1185">Reference proteome</keyword>
<dbReference type="GO" id="GO:0005737">
    <property type="term" value="C:cytoplasm"/>
    <property type="evidence" value="ECO:0007669"/>
    <property type="project" value="TreeGrafter"/>
</dbReference>
<dbReference type="GO" id="GO:0036503">
    <property type="term" value="P:ERAD pathway"/>
    <property type="evidence" value="ECO:0007669"/>
    <property type="project" value="InterPro"/>
</dbReference>
<accession>A0A8S9YXI4</accession>
<dbReference type="Proteomes" id="UP000822476">
    <property type="component" value="Unassembled WGS sequence"/>
</dbReference>
<dbReference type="GO" id="GO:0006511">
    <property type="term" value="P:ubiquitin-dependent protein catabolic process"/>
    <property type="evidence" value="ECO:0007669"/>
    <property type="project" value="InterPro"/>
</dbReference>
<reference evidence="8" key="1">
    <citation type="submission" date="2019-07" db="EMBL/GenBank/DDBJ databases">
        <title>Annotation for the trematode Paragonimus miyazaki's.</title>
        <authorList>
            <person name="Choi Y.-J."/>
        </authorList>
    </citation>
    <scope>NUCLEOTIDE SEQUENCE</scope>
    <source>
        <strain evidence="8">Japan</strain>
    </source>
</reference>
<sequence length="574" mass="63904">MSNHTADEIRKKRLARLGLGSGSNLSTEDGESRAHVESGGEFDVEMSSLPYESRVAIISNVPSTGAKTNLCDTITSETHSSQIHFNTSFNLDATDHYYSNLLSMMLRVLSVCYEEQPSDTPFCHESENNVLIKIHSDTVQQNPEDLSDIRIYCGVSNLSSDMLSNYLRREIDSVTKCSTNSACKPFWKGPNNGCTGGLGISFSKPHFTNKSADVTRSLQLDLLHEIGCQLHRHIRLILQGVFSSYCADRPTHVPNDPWLNYELTDSPLIRLVVPGILPSYTSMWALANVSVLKQPLDSVIVSGRLEPPLGSDEVMCNLLGELQMEMAIASSGATDAGLIGGKRPLQQIFEQLLMNMHFRIRQLAIDRHEYGQILCALVSLCNTCLVDGSRPINQLIVRLPCWSTPPTLTNLPVDGRSIERLSFLGPFFAASAFADDDPTVVETAFPNSRMTDSELQHTTQSLQLSYDLVWNQQFALIKSLLTKATRAQTLDYLTNALRYNIGHSKLQCDQRVLSGEGFMLNLAVLFQRLSVPIKVESVDPRYVFHPDCRLDLQDVTRINGNQDEVTEFKKQLGL</sequence>
<evidence type="ECO:0000256" key="4">
    <source>
        <dbReference type="ARBA" id="ARBA00022786"/>
    </source>
</evidence>
<keyword evidence="3" id="KW-0808">Transferase</keyword>
<keyword evidence="4" id="KW-0833">Ubl conjugation pathway</keyword>
<name>A0A8S9YXI4_9TREM</name>
<dbReference type="GO" id="GO:0000151">
    <property type="term" value="C:ubiquitin ligase complex"/>
    <property type="evidence" value="ECO:0007669"/>
    <property type="project" value="InterPro"/>
</dbReference>
<evidence type="ECO:0000256" key="3">
    <source>
        <dbReference type="ARBA" id="ARBA00022679"/>
    </source>
</evidence>
<dbReference type="InterPro" id="IPR045132">
    <property type="entry name" value="UBE4"/>
</dbReference>
<evidence type="ECO:0000256" key="1">
    <source>
        <dbReference type="ARBA" id="ARBA00004123"/>
    </source>
</evidence>
<comment type="pathway">
    <text evidence="2">Protein modification; protein ubiquitination.</text>
</comment>
<dbReference type="InterPro" id="IPR019474">
    <property type="entry name" value="Ub_conjug_fac_E4_core"/>
</dbReference>